<evidence type="ECO:0000256" key="3">
    <source>
        <dbReference type="ARBA" id="ARBA00006488"/>
    </source>
</evidence>
<evidence type="ECO:0000256" key="7">
    <source>
        <dbReference type="ARBA" id="ARBA00022692"/>
    </source>
</evidence>
<organism evidence="17 18">
    <name type="scientific">Mycetomoellerius zeteki</name>
    <dbReference type="NCBI Taxonomy" id="64791"/>
    <lineage>
        <taxon>Eukaryota</taxon>
        <taxon>Metazoa</taxon>
        <taxon>Ecdysozoa</taxon>
        <taxon>Arthropoda</taxon>
        <taxon>Hexapoda</taxon>
        <taxon>Insecta</taxon>
        <taxon>Pterygota</taxon>
        <taxon>Neoptera</taxon>
        <taxon>Endopterygota</taxon>
        <taxon>Hymenoptera</taxon>
        <taxon>Apocrita</taxon>
        <taxon>Aculeata</taxon>
        <taxon>Formicoidea</taxon>
        <taxon>Formicidae</taxon>
        <taxon>Myrmicinae</taxon>
        <taxon>Mycetomoellerius</taxon>
    </lineage>
</organism>
<gene>
    <name evidence="17" type="ORF">ALC60_10519</name>
</gene>
<evidence type="ECO:0000256" key="16">
    <source>
        <dbReference type="SAM" id="Phobius"/>
    </source>
</evidence>
<feature type="binding site" description="covalent" evidence="15">
    <location>
        <position position="228"/>
    </location>
    <ligand>
        <name>heme c</name>
        <dbReference type="ChEBI" id="CHEBI:61717"/>
    </ligand>
</feature>
<evidence type="ECO:0000256" key="12">
    <source>
        <dbReference type="ARBA" id="ARBA00023004"/>
    </source>
</evidence>
<evidence type="ECO:0000256" key="9">
    <source>
        <dbReference type="ARBA" id="ARBA00022792"/>
    </source>
</evidence>
<keyword evidence="10" id="KW-0249">Electron transport</keyword>
<keyword evidence="11 16" id="KW-1133">Transmembrane helix</keyword>
<dbReference type="InterPro" id="IPR036909">
    <property type="entry name" value="Cyt_c-like_dom_sf"/>
</dbReference>
<dbReference type="EMBL" id="KQ982807">
    <property type="protein sequence ID" value="KYQ50402.1"/>
    <property type="molecule type" value="Genomic_DNA"/>
</dbReference>
<comment type="similarity">
    <text evidence="3">Belongs to the cytochrome c family.</text>
</comment>
<dbReference type="AlphaFoldDB" id="A0A151WR69"/>
<evidence type="ECO:0000256" key="5">
    <source>
        <dbReference type="ARBA" id="ARBA00022617"/>
    </source>
</evidence>
<keyword evidence="5 15" id="KW-0349">Heme</keyword>
<keyword evidence="8 15" id="KW-0479">Metal-binding</keyword>
<dbReference type="SUPFAM" id="SSF81496">
    <property type="entry name" value="Cytochrome c1 subunit of cytochrome bc1 complex (Ubiquinol-cytochrome c reductase), transmembrane anchor"/>
    <property type="match status" value="1"/>
</dbReference>
<feature type="transmembrane region" description="Helical" evidence="16">
    <location>
        <begin position="272"/>
        <end position="290"/>
    </location>
</feature>
<feature type="binding site" description="covalent" evidence="15">
    <location>
        <position position="108"/>
    </location>
    <ligand>
        <name>heme c</name>
        <dbReference type="ChEBI" id="CHEBI:61717"/>
    </ligand>
</feature>
<evidence type="ECO:0000313" key="18">
    <source>
        <dbReference type="Proteomes" id="UP000075809"/>
    </source>
</evidence>
<dbReference type="PRINTS" id="PR00603">
    <property type="entry name" value="CYTOCHROMEC1"/>
</dbReference>
<protein>
    <submittedName>
        <fullName evidence="17">Cytochrome c1, heme protein, mitochondrial</fullName>
    </submittedName>
</protein>
<dbReference type="InterPro" id="IPR021157">
    <property type="entry name" value="Cyt_c1_TM_anchor_C"/>
</dbReference>
<proteinExistence type="inferred from homology"/>
<evidence type="ECO:0000313" key="17">
    <source>
        <dbReference type="EMBL" id="KYQ50402.1"/>
    </source>
</evidence>
<dbReference type="Gene3D" id="1.20.5.100">
    <property type="entry name" value="Cytochrome c1, transmembrane anchor, C-terminal"/>
    <property type="match status" value="1"/>
</dbReference>
<keyword evidence="14 16" id="KW-0472">Membrane</keyword>
<accession>A0A151WR69</accession>
<evidence type="ECO:0000256" key="6">
    <source>
        <dbReference type="ARBA" id="ARBA00022660"/>
    </source>
</evidence>
<comment type="cofactor">
    <cofactor evidence="15">
        <name>heme c</name>
        <dbReference type="ChEBI" id="CHEBI:61717"/>
    </cofactor>
    <text evidence="15">Binds 1 heme c group covalently per subunit.</text>
</comment>
<evidence type="ECO:0000256" key="15">
    <source>
        <dbReference type="PIRSR" id="PIRSR602326-1"/>
    </source>
</evidence>
<keyword evidence="6" id="KW-0679">Respiratory chain</keyword>
<keyword evidence="18" id="KW-1185">Reference proteome</keyword>
<dbReference type="GO" id="GO:0046872">
    <property type="term" value="F:metal ion binding"/>
    <property type="evidence" value="ECO:0007669"/>
    <property type="project" value="UniProtKB-KW"/>
</dbReference>
<dbReference type="InterPro" id="IPR002326">
    <property type="entry name" value="Cyt_c1"/>
</dbReference>
<evidence type="ECO:0000256" key="11">
    <source>
        <dbReference type="ARBA" id="ARBA00022989"/>
    </source>
</evidence>
<keyword evidence="12 15" id="KW-0408">Iron</keyword>
<evidence type="ECO:0000256" key="10">
    <source>
        <dbReference type="ARBA" id="ARBA00022982"/>
    </source>
</evidence>
<keyword evidence="7 16" id="KW-0812">Transmembrane</keyword>
<dbReference type="GO" id="GO:0009055">
    <property type="term" value="F:electron transfer activity"/>
    <property type="evidence" value="ECO:0007669"/>
    <property type="project" value="InterPro"/>
</dbReference>
<keyword evidence="4" id="KW-0813">Transport</keyword>
<name>A0A151WR69_9HYME</name>
<dbReference type="Proteomes" id="UP000075809">
    <property type="component" value="Unassembled WGS sequence"/>
</dbReference>
<evidence type="ECO:0000256" key="14">
    <source>
        <dbReference type="ARBA" id="ARBA00023136"/>
    </source>
</evidence>
<dbReference type="GO" id="GO:0006122">
    <property type="term" value="P:mitochondrial electron transport, ubiquinol to cytochrome c"/>
    <property type="evidence" value="ECO:0007669"/>
    <property type="project" value="TreeGrafter"/>
</dbReference>
<dbReference type="OrthoDB" id="5925at2759"/>
<dbReference type="GO" id="GO:0020037">
    <property type="term" value="F:heme binding"/>
    <property type="evidence" value="ECO:0007669"/>
    <property type="project" value="InterPro"/>
</dbReference>
<reference evidence="17 18" key="1">
    <citation type="submission" date="2015-09" db="EMBL/GenBank/DDBJ databases">
        <title>Trachymyrmex zeteki WGS genome.</title>
        <authorList>
            <person name="Nygaard S."/>
            <person name="Hu H."/>
            <person name="Boomsma J."/>
            <person name="Zhang G."/>
        </authorList>
    </citation>
    <scope>NUCLEOTIDE SEQUENCE [LARGE SCALE GENOMIC DNA]</scope>
    <source>
        <strain evidence="17">Tzet28-1</strain>
        <tissue evidence="17">Whole body</tissue>
    </source>
</reference>
<dbReference type="Gene3D" id="1.10.760.10">
    <property type="entry name" value="Cytochrome c-like domain"/>
    <property type="match status" value="1"/>
</dbReference>
<evidence type="ECO:0000256" key="8">
    <source>
        <dbReference type="ARBA" id="ARBA00022723"/>
    </source>
</evidence>
<feature type="binding site" description="axial binding residue" evidence="15">
    <location>
        <position position="105"/>
    </location>
    <ligand>
        <name>heme c</name>
        <dbReference type="ChEBI" id="CHEBI:61717"/>
    </ligand>
    <ligandPart>
        <name>Fe</name>
        <dbReference type="ChEBI" id="CHEBI:18248"/>
    </ligandPart>
</feature>
<sequence length="311" mass="35701">MALLLSKNYFSFQIKRCFQRQQFSGVYTWYGIEWKCGKRILRNVLSVLVGASATCGAFLYFLDRSVQAMGHIAHLPSYPWDFEGYLTSLDHSAVRRGWQVYRTICHTCHSLRYVRFMDLIDVSHTKDEVKAIAAEYEIQDGPDEEGNYYMRPGRLSDLLPPPFPNEEAARAANFGAYPPDLTYIIFTRRNGRNYIFSLLTGWTEPPAGISLSDQQYFNIYFPGNIISMAQMLVGGVVEYDDGTPSTTSQMAKDIVAFLSWTSSQEFDERKRMFIKGMGISVILLASIAYCKRFVWSHLRSGQIMYVPKEKY</sequence>
<dbReference type="SUPFAM" id="SSF46626">
    <property type="entry name" value="Cytochrome c"/>
    <property type="match status" value="1"/>
</dbReference>
<dbReference type="GO" id="GO:0005743">
    <property type="term" value="C:mitochondrial inner membrane"/>
    <property type="evidence" value="ECO:0007669"/>
    <property type="project" value="UniProtKB-SubCell"/>
</dbReference>
<comment type="subcellular location">
    <subcellularLocation>
        <location evidence="2">Mitochondrion inner membrane</location>
    </subcellularLocation>
</comment>
<feature type="binding site" description="covalent" evidence="15">
    <location>
        <position position="109"/>
    </location>
    <ligand>
        <name>heme c</name>
        <dbReference type="ChEBI" id="CHEBI:61717"/>
    </ligand>
</feature>
<evidence type="ECO:0000256" key="4">
    <source>
        <dbReference type="ARBA" id="ARBA00022448"/>
    </source>
</evidence>
<evidence type="ECO:0000256" key="13">
    <source>
        <dbReference type="ARBA" id="ARBA00023128"/>
    </source>
</evidence>
<dbReference type="Pfam" id="PF02167">
    <property type="entry name" value="Cytochrom_C1"/>
    <property type="match status" value="1"/>
</dbReference>
<keyword evidence="9" id="KW-0999">Mitochondrion inner membrane</keyword>
<dbReference type="PANTHER" id="PTHR10266">
    <property type="entry name" value="CYTOCHROME C1"/>
    <property type="match status" value="1"/>
</dbReference>
<feature type="transmembrane region" description="Helical" evidence="16">
    <location>
        <begin position="44"/>
        <end position="62"/>
    </location>
</feature>
<evidence type="ECO:0000256" key="1">
    <source>
        <dbReference type="ARBA" id="ARBA00002555"/>
    </source>
</evidence>
<comment type="function">
    <text evidence="1">Electron carrier protein. The oxidized form of the cytochrome c heme group can accept an electron from the heme group of the cytochrome c1 subunit of cytochrome reductase. Cytochrome c then transfers this electron to the cytochrome oxidase complex, the final protein carrier in the mitochondrial electron-transport chain.</text>
</comment>
<dbReference type="PANTHER" id="PTHR10266:SF3">
    <property type="entry name" value="CYTOCHROME C1, HEME PROTEIN, MITOCHONDRIAL"/>
    <property type="match status" value="1"/>
</dbReference>
<dbReference type="KEGG" id="mzt:108727156"/>
<keyword evidence="13" id="KW-0496">Mitochondrion</keyword>
<evidence type="ECO:0000256" key="2">
    <source>
        <dbReference type="ARBA" id="ARBA00004273"/>
    </source>
</evidence>
<dbReference type="STRING" id="64791.A0A151WR69"/>